<sequence>MEPAAEPWLRIHTAFHTCDDGPRGYSLSGGQRGGSAWVSCVCCSGLGSTEAGGQTETWVIPGLFSASDRSRLPQRRSPRGALLKTNLKPHT</sequence>
<reference evidence="2 3" key="1">
    <citation type="submission" date="2023-09" db="EMBL/GenBank/DDBJ databases">
        <authorList>
            <person name="Wang M."/>
        </authorList>
    </citation>
    <scope>NUCLEOTIDE SEQUENCE [LARGE SCALE GENOMIC DNA]</scope>
    <source>
        <strain evidence="2">GT-2023</strain>
        <tissue evidence="2">Liver</tissue>
    </source>
</reference>
<dbReference type="Proteomes" id="UP001558613">
    <property type="component" value="Unassembled WGS sequence"/>
</dbReference>
<proteinExistence type="predicted"/>
<evidence type="ECO:0000256" key="1">
    <source>
        <dbReference type="SAM" id="MobiDB-lite"/>
    </source>
</evidence>
<keyword evidence="3" id="KW-1185">Reference proteome</keyword>
<evidence type="ECO:0000313" key="2">
    <source>
        <dbReference type="EMBL" id="KAL1261496.1"/>
    </source>
</evidence>
<name>A0ABR3MB44_9TELE</name>
<organism evidence="2 3">
    <name type="scientific">Cirrhinus molitorella</name>
    <name type="common">mud carp</name>
    <dbReference type="NCBI Taxonomy" id="172907"/>
    <lineage>
        <taxon>Eukaryota</taxon>
        <taxon>Metazoa</taxon>
        <taxon>Chordata</taxon>
        <taxon>Craniata</taxon>
        <taxon>Vertebrata</taxon>
        <taxon>Euteleostomi</taxon>
        <taxon>Actinopterygii</taxon>
        <taxon>Neopterygii</taxon>
        <taxon>Teleostei</taxon>
        <taxon>Ostariophysi</taxon>
        <taxon>Cypriniformes</taxon>
        <taxon>Cyprinidae</taxon>
        <taxon>Labeoninae</taxon>
        <taxon>Labeonini</taxon>
        <taxon>Cirrhinus</taxon>
    </lineage>
</organism>
<protein>
    <submittedName>
        <fullName evidence="2">Uncharacterized protein</fullName>
    </submittedName>
</protein>
<gene>
    <name evidence="2" type="ORF">QQF64_006761</name>
</gene>
<feature type="region of interest" description="Disordered" evidence="1">
    <location>
        <begin position="69"/>
        <end position="91"/>
    </location>
</feature>
<accession>A0ABR3MB44</accession>
<evidence type="ECO:0000313" key="3">
    <source>
        <dbReference type="Proteomes" id="UP001558613"/>
    </source>
</evidence>
<dbReference type="EMBL" id="JAYMGO010000014">
    <property type="protein sequence ID" value="KAL1261496.1"/>
    <property type="molecule type" value="Genomic_DNA"/>
</dbReference>
<comment type="caution">
    <text evidence="2">The sequence shown here is derived from an EMBL/GenBank/DDBJ whole genome shotgun (WGS) entry which is preliminary data.</text>
</comment>